<keyword evidence="1" id="KW-0472">Membrane</keyword>
<reference evidence="2 3" key="1">
    <citation type="submission" date="2014-02" db="EMBL/GenBank/DDBJ databases">
        <authorList>
            <person name="Young C.-C."/>
            <person name="Hameed A."/>
            <person name="Huang H.-C."/>
            <person name="Shahina M."/>
        </authorList>
    </citation>
    <scope>NUCLEOTIDE SEQUENCE [LARGE SCALE GENOMIC DNA]</scope>
    <source>
        <strain evidence="2 3">CC-SAMT-1</strain>
    </source>
</reference>
<accession>A0A0C5W7J8</accession>
<dbReference type="OrthoDB" id="979271at2"/>
<evidence type="ECO:0000256" key="1">
    <source>
        <dbReference type="SAM" id="Phobius"/>
    </source>
</evidence>
<organism evidence="2 3">
    <name type="scientific">Siansivirga zeaxanthinifaciens CC-SAMT-1</name>
    <dbReference type="NCBI Taxonomy" id="1454006"/>
    <lineage>
        <taxon>Bacteria</taxon>
        <taxon>Pseudomonadati</taxon>
        <taxon>Bacteroidota</taxon>
        <taxon>Flavobacteriia</taxon>
        <taxon>Flavobacteriales</taxon>
        <taxon>Flavobacteriaceae</taxon>
        <taxon>Siansivirga</taxon>
    </lineage>
</organism>
<dbReference type="KEGG" id="sze:AW14_05185"/>
<dbReference type="AlphaFoldDB" id="A0A0C5W7J8"/>
<evidence type="ECO:0000313" key="2">
    <source>
        <dbReference type="EMBL" id="AJR03123.1"/>
    </source>
</evidence>
<keyword evidence="1" id="KW-0812">Transmembrane</keyword>
<feature type="transmembrane region" description="Helical" evidence="1">
    <location>
        <begin position="92"/>
        <end position="114"/>
    </location>
</feature>
<protein>
    <recommendedName>
        <fullName evidence="4">Tetratricopeptide repeat protein</fullName>
    </recommendedName>
</protein>
<dbReference type="Gene3D" id="1.25.40.10">
    <property type="entry name" value="Tetratricopeptide repeat domain"/>
    <property type="match status" value="1"/>
</dbReference>
<proteinExistence type="predicted"/>
<dbReference type="HOGENOM" id="CLU_096788_0_0_10"/>
<dbReference type="RefSeq" id="WP_044637826.1">
    <property type="nucleotide sequence ID" value="NZ_CP007202.1"/>
</dbReference>
<dbReference type="EMBL" id="CP007202">
    <property type="protein sequence ID" value="AJR03123.1"/>
    <property type="molecule type" value="Genomic_DNA"/>
</dbReference>
<sequence length="248" mass="28233">MEDQDYILFESYLSNELPADEIATFEKRLKTDAAFHSAFELYKETALFLEKHIENEVATETFKKNLQKISDKHFVNLNNGLNKTANKKLFNLFKYAAAASIVLMVGIFTIGNLMSPDYSDYSNYEPISLTVRGENDALLKTAETSFNNKDFEKAESAFKSILVLDNNNAEIKLYSAIANLELNNYNLAEELLVSLQNGNSVFKNKATWYLALSKLKQGEEEYCIEILKTIPEDAEAYQQAQKLLNKLD</sequence>
<gene>
    <name evidence="2" type="ORF">AW14_05185</name>
</gene>
<evidence type="ECO:0008006" key="4">
    <source>
        <dbReference type="Google" id="ProtNLM"/>
    </source>
</evidence>
<keyword evidence="3" id="KW-1185">Reference proteome</keyword>
<keyword evidence="1" id="KW-1133">Transmembrane helix</keyword>
<name>A0A0C5W7J8_9FLAO</name>
<evidence type="ECO:0000313" key="3">
    <source>
        <dbReference type="Proteomes" id="UP000032229"/>
    </source>
</evidence>
<dbReference type="Proteomes" id="UP000032229">
    <property type="component" value="Chromosome"/>
</dbReference>
<dbReference type="STRING" id="1454006.AW14_05185"/>
<dbReference type="SUPFAM" id="SSF48452">
    <property type="entry name" value="TPR-like"/>
    <property type="match status" value="1"/>
</dbReference>
<dbReference type="InterPro" id="IPR011990">
    <property type="entry name" value="TPR-like_helical_dom_sf"/>
</dbReference>